<gene>
    <name evidence="2" type="ORF">NP493_353g05012</name>
</gene>
<proteinExistence type="predicted"/>
<organism evidence="2 3">
    <name type="scientific">Ridgeia piscesae</name>
    <name type="common">Tubeworm</name>
    <dbReference type="NCBI Taxonomy" id="27915"/>
    <lineage>
        <taxon>Eukaryota</taxon>
        <taxon>Metazoa</taxon>
        <taxon>Spiralia</taxon>
        <taxon>Lophotrochozoa</taxon>
        <taxon>Annelida</taxon>
        <taxon>Polychaeta</taxon>
        <taxon>Sedentaria</taxon>
        <taxon>Canalipalpata</taxon>
        <taxon>Sabellida</taxon>
        <taxon>Siboglinidae</taxon>
        <taxon>Ridgeia</taxon>
    </lineage>
</organism>
<dbReference type="Pfam" id="PF14113">
    <property type="entry name" value="Tae4"/>
    <property type="match status" value="1"/>
</dbReference>
<keyword evidence="3" id="KW-1185">Reference proteome</keyword>
<evidence type="ECO:0000256" key="1">
    <source>
        <dbReference type="SAM" id="MobiDB-lite"/>
    </source>
</evidence>
<comment type="caution">
    <text evidence="2">The sequence shown here is derived from an EMBL/GenBank/DDBJ whole genome shotgun (WGS) entry which is preliminary data.</text>
</comment>
<evidence type="ECO:0000313" key="3">
    <source>
        <dbReference type="Proteomes" id="UP001209878"/>
    </source>
</evidence>
<dbReference type="Gene3D" id="3.90.1720.70">
    <property type="match status" value="1"/>
</dbReference>
<protein>
    <submittedName>
        <fullName evidence="2">Uncharacterized protein</fullName>
    </submittedName>
</protein>
<dbReference type="AlphaFoldDB" id="A0AAD9L4G0"/>
<name>A0AAD9L4G0_RIDPI</name>
<accession>A0AAD9L4G0</accession>
<feature type="region of interest" description="Disordered" evidence="1">
    <location>
        <begin position="194"/>
        <end position="239"/>
    </location>
</feature>
<dbReference type="EMBL" id="JAODUO010000353">
    <property type="protein sequence ID" value="KAK2182460.1"/>
    <property type="molecule type" value="Genomic_DNA"/>
</dbReference>
<evidence type="ECO:0000313" key="2">
    <source>
        <dbReference type="EMBL" id="KAK2182460.1"/>
    </source>
</evidence>
<dbReference type="InterPro" id="IPR025562">
    <property type="entry name" value="Tae4"/>
</dbReference>
<sequence>MTHLTVFLSVLSPQVELPKFSQMCLLYPGYKQYGGRYSDSDVINLIGGNSSHVTANMQNTASIRMSRMLNQYGGRHAIGTEPILLSRQGDDSYKGKDGQQYIFRNTAFGPFIAAKYGNPSAVKPNRRDHTRTMVPFLGKQGIVRLVSYHRTHAGGHVALWDCKQFFQSKDWTMERHILSVEFWEAPDSHCPSSSSVVKRLPSSVHVNKGQSTSQNRRRHHHGLRTKDRRWTNKMSTSVT</sequence>
<dbReference type="Proteomes" id="UP001209878">
    <property type="component" value="Unassembled WGS sequence"/>
</dbReference>
<reference evidence="2" key="1">
    <citation type="journal article" date="2023" name="Mol. Biol. Evol.">
        <title>Third-Generation Sequencing Reveals the Adaptive Role of the Epigenome in Three Deep-Sea Polychaetes.</title>
        <authorList>
            <person name="Perez M."/>
            <person name="Aroh O."/>
            <person name="Sun Y."/>
            <person name="Lan Y."/>
            <person name="Juniper S.K."/>
            <person name="Young C.R."/>
            <person name="Angers B."/>
            <person name="Qian P.Y."/>
        </authorList>
    </citation>
    <scope>NUCLEOTIDE SEQUENCE</scope>
    <source>
        <strain evidence="2">R07B-5</strain>
    </source>
</reference>
<feature type="compositionally biased region" description="Low complexity" evidence="1">
    <location>
        <begin position="194"/>
        <end position="204"/>
    </location>
</feature>